<accession>C7MLW7</accession>
<keyword evidence="1" id="KW-0812">Transmembrane</keyword>
<dbReference type="AlphaFoldDB" id="C7MLW7"/>
<sequence>MPQIPFFGTYATFTVTDKTLVGTLLGADCIVGDELTAHEEWENGKRVVVISNKFGCDLGYIQNDFFIEQFSLAHARGWQTSLRLASLYFDQNPHPGTYGGEVVFLAFEQTVAESFIAFSQVIGQKLANGIRPTVDLSSYGVEQVIASQGQWVPNTRQAPLQKEGRIFLKSERSLNETLVDLSRRRAPGCLIAGWGFIIFLILALLWVIHLITGIF</sequence>
<evidence type="ECO:0000256" key="1">
    <source>
        <dbReference type="SAM" id="Phobius"/>
    </source>
</evidence>
<dbReference type="KEGG" id="ccu:Ccur_14110"/>
<gene>
    <name evidence="2" type="ordered locus">Ccur_14110</name>
</gene>
<dbReference type="HOGENOM" id="CLU_112404_0_0_11"/>
<protein>
    <submittedName>
        <fullName evidence="2">Uncharacterized protein</fullName>
    </submittedName>
</protein>
<dbReference type="Proteomes" id="UP000000954">
    <property type="component" value="Chromosome"/>
</dbReference>
<dbReference type="OrthoDB" id="3196857at2"/>
<name>C7MLW7_CRYCD</name>
<dbReference type="eggNOG" id="ENOG5031R5U">
    <property type="taxonomic scope" value="Bacteria"/>
</dbReference>
<organism evidence="2 3">
    <name type="scientific">Cryptobacterium curtum (strain ATCC 700683 / DSM 15641 / CCUG 43107 / 12-3)</name>
    <dbReference type="NCBI Taxonomy" id="469378"/>
    <lineage>
        <taxon>Bacteria</taxon>
        <taxon>Bacillati</taxon>
        <taxon>Actinomycetota</taxon>
        <taxon>Coriobacteriia</taxon>
        <taxon>Eggerthellales</taxon>
        <taxon>Eggerthellaceae</taxon>
        <taxon>Cryptobacterium</taxon>
    </lineage>
</organism>
<keyword evidence="1" id="KW-0472">Membrane</keyword>
<dbReference type="EMBL" id="CP001682">
    <property type="protein sequence ID" value="ACU95083.1"/>
    <property type="molecule type" value="Genomic_DNA"/>
</dbReference>
<keyword evidence="1" id="KW-1133">Transmembrane helix</keyword>
<reference evidence="2 3" key="1">
    <citation type="journal article" date="2009" name="Stand. Genomic Sci.">
        <title>Complete genome sequence of Cryptobacterium curtum type strain (12-3).</title>
        <authorList>
            <person name="Mavrommatis K."/>
            <person name="Pukall R."/>
            <person name="Rohde C."/>
            <person name="Chen F."/>
            <person name="Sims D."/>
            <person name="Brettin T."/>
            <person name="Kuske C."/>
            <person name="Detter J.C."/>
            <person name="Han C."/>
            <person name="Lapidus A."/>
            <person name="Copeland A."/>
            <person name="Glavina Del Rio T."/>
            <person name="Nolan M."/>
            <person name="Lucas S."/>
            <person name="Tice H."/>
            <person name="Cheng J.F."/>
            <person name="Bruce D."/>
            <person name="Goodwin L."/>
            <person name="Pitluck S."/>
            <person name="Ovchinnikova G."/>
            <person name="Pati A."/>
            <person name="Ivanova N."/>
            <person name="Chen A."/>
            <person name="Palaniappan K."/>
            <person name="Chain P."/>
            <person name="D'haeseleer P."/>
            <person name="Goker M."/>
            <person name="Bristow J."/>
            <person name="Eisen J.A."/>
            <person name="Markowitz V."/>
            <person name="Hugenholtz P."/>
            <person name="Rohde M."/>
            <person name="Klenk H.P."/>
            <person name="Kyrpides N.C."/>
        </authorList>
    </citation>
    <scope>NUCLEOTIDE SEQUENCE [LARGE SCALE GENOMIC DNA]</scope>
    <source>
        <strain evidence="3">ATCC 700683 / DSM 15641 / 12-3</strain>
    </source>
</reference>
<feature type="transmembrane region" description="Helical" evidence="1">
    <location>
        <begin position="191"/>
        <end position="211"/>
    </location>
</feature>
<dbReference type="STRING" id="469378.Ccur_14110"/>
<evidence type="ECO:0000313" key="3">
    <source>
        <dbReference type="Proteomes" id="UP000000954"/>
    </source>
</evidence>
<evidence type="ECO:0000313" key="2">
    <source>
        <dbReference type="EMBL" id="ACU95083.1"/>
    </source>
</evidence>
<dbReference type="RefSeq" id="WP_015778946.1">
    <property type="nucleotide sequence ID" value="NC_013170.1"/>
</dbReference>
<proteinExistence type="predicted"/>
<keyword evidence="3" id="KW-1185">Reference proteome</keyword>